<keyword evidence="5 10" id="KW-0067">ATP-binding</keyword>
<keyword evidence="6 11" id="KW-0694">RNA-binding</keyword>
<dbReference type="SUPFAM" id="SSF52374">
    <property type="entry name" value="Nucleotidylyl transferase"/>
    <property type="match status" value="1"/>
</dbReference>
<dbReference type="InterPro" id="IPR036986">
    <property type="entry name" value="S4_RNA-bd_sf"/>
</dbReference>
<dbReference type="FunFam" id="3.40.50.620:FF:000061">
    <property type="entry name" value="Tyrosine--tRNA ligase"/>
    <property type="match status" value="1"/>
</dbReference>
<accession>G3IZQ1</accession>
<evidence type="ECO:0000256" key="7">
    <source>
        <dbReference type="ARBA" id="ARBA00022917"/>
    </source>
</evidence>
<dbReference type="EMBL" id="JH109153">
    <property type="protein sequence ID" value="EGW20423.1"/>
    <property type="molecule type" value="Genomic_DNA"/>
</dbReference>
<dbReference type="STRING" id="697282.Mettu_3557"/>
<evidence type="ECO:0000256" key="3">
    <source>
        <dbReference type="ARBA" id="ARBA00022598"/>
    </source>
</evidence>
<dbReference type="SUPFAM" id="SSF55174">
    <property type="entry name" value="Alpha-L RNA-binding motif"/>
    <property type="match status" value="1"/>
</dbReference>
<keyword evidence="8 10" id="KW-0030">Aminoacyl-tRNA synthetase</keyword>
<dbReference type="CDD" id="cd00165">
    <property type="entry name" value="S4"/>
    <property type="match status" value="1"/>
</dbReference>
<dbReference type="Gene3D" id="1.10.240.10">
    <property type="entry name" value="Tyrosyl-Transfer RNA Synthetase"/>
    <property type="match status" value="1"/>
</dbReference>
<dbReference type="PANTHER" id="PTHR11766">
    <property type="entry name" value="TYROSYL-TRNA SYNTHETASE"/>
    <property type="match status" value="1"/>
</dbReference>
<evidence type="ECO:0000256" key="5">
    <source>
        <dbReference type="ARBA" id="ARBA00022840"/>
    </source>
</evidence>
<organism evidence="13 14">
    <name type="scientific">Methylobacter tundripaludum (strain ATCC BAA-1195 / DSM 17260 / SV96)</name>
    <dbReference type="NCBI Taxonomy" id="697282"/>
    <lineage>
        <taxon>Bacteria</taxon>
        <taxon>Pseudomonadati</taxon>
        <taxon>Pseudomonadota</taxon>
        <taxon>Gammaproteobacteria</taxon>
        <taxon>Methylococcales</taxon>
        <taxon>Methylococcaceae</taxon>
        <taxon>Methylobacter</taxon>
    </lineage>
</organism>
<evidence type="ECO:0000256" key="8">
    <source>
        <dbReference type="ARBA" id="ARBA00023146"/>
    </source>
</evidence>
<dbReference type="Gene3D" id="3.10.290.10">
    <property type="entry name" value="RNA-binding S4 domain"/>
    <property type="match status" value="1"/>
</dbReference>
<dbReference type="Proteomes" id="UP000004664">
    <property type="component" value="Unassembled WGS sequence"/>
</dbReference>
<dbReference type="CDD" id="cd00805">
    <property type="entry name" value="TyrRS_core"/>
    <property type="match status" value="1"/>
</dbReference>
<evidence type="ECO:0000256" key="10">
    <source>
        <dbReference type="HAMAP-Rule" id="MF_02007"/>
    </source>
</evidence>
<comment type="subcellular location">
    <subcellularLocation>
        <location evidence="10">Cytoplasm</location>
    </subcellularLocation>
</comment>
<keyword evidence="14" id="KW-1185">Reference proteome</keyword>
<evidence type="ECO:0000256" key="11">
    <source>
        <dbReference type="PROSITE-ProRule" id="PRU00182"/>
    </source>
</evidence>
<dbReference type="FunFam" id="1.10.240.10:FF:000006">
    <property type="entry name" value="Tyrosine--tRNA ligase"/>
    <property type="match status" value="1"/>
</dbReference>
<keyword evidence="3 10" id="KW-0436">Ligase</keyword>
<proteinExistence type="inferred from homology"/>
<evidence type="ECO:0000259" key="12">
    <source>
        <dbReference type="SMART" id="SM00363"/>
    </source>
</evidence>
<dbReference type="PRINTS" id="PR01040">
    <property type="entry name" value="TRNASYNTHTYR"/>
</dbReference>
<dbReference type="SMART" id="SM00363">
    <property type="entry name" value="S4"/>
    <property type="match status" value="1"/>
</dbReference>
<dbReference type="InterPro" id="IPR024108">
    <property type="entry name" value="Tyr-tRNA-ligase_bac_2"/>
</dbReference>
<dbReference type="eggNOG" id="COG0162">
    <property type="taxonomic scope" value="Bacteria"/>
</dbReference>
<comment type="catalytic activity">
    <reaction evidence="9 10">
        <text>tRNA(Tyr) + L-tyrosine + ATP = L-tyrosyl-tRNA(Tyr) + AMP + diphosphate + H(+)</text>
        <dbReference type="Rhea" id="RHEA:10220"/>
        <dbReference type="Rhea" id="RHEA-COMP:9706"/>
        <dbReference type="Rhea" id="RHEA-COMP:9707"/>
        <dbReference type="ChEBI" id="CHEBI:15378"/>
        <dbReference type="ChEBI" id="CHEBI:30616"/>
        <dbReference type="ChEBI" id="CHEBI:33019"/>
        <dbReference type="ChEBI" id="CHEBI:58315"/>
        <dbReference type="ChEBI" id="CHEBI:78442"/>
        <dbReference type="ChEBI" id="CHEBI:78536"/>
        <dbReference type="ChEBI" id="CHEBI:456215"/>
        <dbReference type="EC" id="6.1.1.1"/>
    </reaction>
</comment>
<dbReference type="OrthoDB" id="9804243at2"/>
<evidence type="ECO:0000256" key="1">
    <source>
        <dbReference type="ARBA" id="ARBA00011738"/>
    </source>
</evidence>
<dbReference type="InterPro" id="IPR014729">
    <property type="entry name" value="Rossmann-like_a/b/a_fold"/>
</dbReference>
<name>G3IZQ1_METTV</name>
<evidence type="ECO:0000256" key="6">
    <source>
        <dbReference type="ARBA" id="ARBA00022884"/>
    </source>
</evidence>
<dbReference type="Pfam" id="PF00579">
    <property type="entry name" value="tRNA-synt_1b"/>
    <property type="match status" value="1"/>
</dbReference>
<dbReference type="InterPro" id="IPR001412">
    <property type="entry name" value="aa-tRNA-synth_I_CS"/>
</dbReference>
<dbReference type="InterPro" id="IPR002942">
    <property type="entry name" value="S4_RNA-bd"/>
</dbReference>
<dbReference type="GO" id="GO:0005524">
    <property type="term" value="F:ATP binding"/>
    <property type="evidence" value="ECO:0007669"/>
    <property type="project" value="UniProtKB-UniRule"/>
</dbReference>
<evidence type="ECO:0000256" key="2">
    <source>
        <dbReference type="ARBA" id="ARBA00022490"/>
    </source>
</evidence>
<gene>
    <name evidence="10" type="primary">tyrS</name>
    <name evidence="13" type="ORF">Mettu_3557</name>
</gene>
<feature type="short sequence motif" description="'HIGH' region" evidence="10">
    <location>
        <begin position="40"/>
        <end position="49"/>
    </location>
</feature>
<dbReference type="GO" id="GO:0003723">
    <property type="term" value="F:RNA binding"/>
    <property type="evidence" value="ECO:0007669"/>
    <property type="project" value="UniProtKB-KW"/>
</dbReference>
<dbReference type="InterPro" id="IPR024088">
    <property type="entry name" value="Tyr-tRNA-ligase_bac-type"/>
</dbReference>
<evidence type="ECO:0000313" key="13">
    <source>
        <dbReference type="EMBL" id="EGW20423.1"/>
    </source>
</evidence>
<reference evidence="13 14" key="1">
    <citation type="submission" date="2011-06" db="EMBL/GenBank/DDBJ databases">
        <title>Genomic sequence of Methylobacter tundripaludum SV96.</title>
        <authorList>
            <consortium name="US DOE Joint Genome Institute"/>
            <person name="Lucas S."/>
            <person name="Han J."/>
            <person name="Lapidus A."/>
            <person name="Cheng J.-F."/>
            <person name="Goodwin L."/>
            <person name="Pitluck S."/>
            <person name="Held B."/>
            <person name="Detter J.C."/>
            <person name="Han C."/>
            <person name="Tapia R."/>
            <person name="Land M."/>
            <person name="Hauser L."/>
            <person name="Kyrpides N."/>
            <person name="Ivanova N."/>
            <person name="Ovchinnikova G."/>
            <person name="Pagani I."/>
            <person name="Klotz M.G."/>
            <person name="Dispirito A.A."/>
            <person name="Murrell J.C."/>
            <person name="Dunfield P."/>
            <person name="Kalyuzhnaya M.G."/>
            <person name="Svenning M."/>
            <person name="Trotsenko Y.A."/>
            <person name="Stein L.Y."/>
            <person name="Woyke T."/>
        </authorList>
    </citation>
    <scope>NUCLEOTIDE SEQUENCE [LARGE SCALE GENOMIC DNA]</scope>
    <source>
        <strain evidence="14">ATCC BAA-1195 / DSM 17260 / SV96</strain>
    </source>
</reference>
<feature type="binding site" evidence="10">
    <location>
        <position position="227"/>
    </location>
    <ligand>
        <name>ATP</name>
        <dbReference type="ChEBI" id="CHEBI:30616"/>
    </ligand>
</feature>
<dbReference type="HAMAP" id="MF_02007">
    <property type="entry name" value="Tyr_tRNA_synth_type2"/>
    <property type="match status" value="1"/>
</dbReference>
<keyword evidence="2 10" id="KW-0963">Cytoplasm</keyword>
<comment type="similarity">
    <text evidence="10">Belongs to the class-I aminoacyl-tRNA synthetase family. TyrS type 2 subfamily.</text>
</comment>
<feature type="short sequence motif" description="'KMSKS' region" evidence="10">
    <location>
        <begin position="224"/>
        <end position="228"/>
    </location>
</feature>
<dbReference type="RefSeq" id="WP_006892742.1">
    <property type="nucleotide sequence ID" value="NZ_JH109153.1"/>
</dbReference>
<dbReference type="InterPro" id="IPR002305">
    <property type="entry name" value="aa-tRNA-synth_Ic"/>
</dbReference>
<dbReference type="GO" id="GO:0005829">
    <property type="term" value="C:cytosol"/>
    <property type="evidence" value="ECO:0007669"/>
    <property type="project" value="TreeGrafter"/>
</dbReference>
<keyword evidence="4 10" id="KW-0547">Nucleotide-binding</keyword>
<dbReference type="PANTHER" id="PTHR11766:SF1">
    <property type="entry name" value="TYROSINE--TRNA LIGASE"/>
    <property type="match status" value="1"/>
</dbReference>
<evidence type="ECO:0000313" key="14">
    <source>
        <dbReference type="Proteomes" id="UP000004664"/>
    </source>
</evidence>
<dbReference type="Gene3D" id="3.40.50.620">
    <property type="entry name" value="HUPs"/>
    <property type="match status" value="1"/>
</dbReference>
<protein>
    <recommendedName>
        <fullName evidence="10">Tyrosine--tRNA ligase</fullName>
        <ecNumber evidence="10">6.1.1.1</ecNumber>
    </recommendedName>
    <alternativeName>
        <fullName evidence="10">Tyrosyl-tRNA synthetase</fullName>
        <shortName evidence="10">TyrRS</shortName>
    </alternativeName>
</protein>
<sequence>MQEDVLAHLLRGTDEVLIKQELIKKLEEGRPLRIKAGFDPTAPDLHLGHTVLINKLKQFQELGHEVLFLIGDFTGMIGDPTGKNVTRKPLTRDEVIDNARTYEEQIFKILDPAKTLVMFNSSWMNAMSPADLIQLAAKHTVARMLERDDFSKRFKGGQPIAIHEFLYPLIQGYDSVAMKADVELGGTDQKFNLLVGRQLQEAFGQKPQVVMTMPILEGLDGVQKMSKSLNNYVGIADSADDMFGKLMSISDELMWRYFELLSFRPMTEIGLWAEECKQGANPRDYKVKLAQEIIERFHDAAAAVKALENFEARFQRGAMPDEMDELELKIEGTSYGIANILKDTGLTESTSEANRMIKQGAVKIDGEKVSDQKLEISAGTNHVYQVGKRKFARVKITS</sequence>
<dbReference type="PROSITE" id="PS50889">
    <property type="entry name" value="S4"/>
    <property type="match status" value="1"/>
</dbReference>
<dbReference type="Pfam" id="PF01479">
    <property type="entry name" value="S4"/>
    <property type="match status" value="1"/>
</dbReference>
<dbReference type="FunFam" id="3.10.290.10:FF:000022">
    <property type="entry name" value="Tyrosine--tRNA ligase"/>
    <property type="match status" value="1"/>
</dbReference>
<dbReference type="GO" id="GO:0004831">
    <property type="term" value="F:tyrosine-tRNA ligase activity"/>
    <property type="evidence" value="ECO:0007669"/>
    <property type="project" value="UniProtKB-UniRule"/>
</dbReference>
<dbReference type="GO" id="GO:0006437">
    <property type="term" value="P:tyrosyl-tRNA aminoacylation"/>
    <property type="evidence" value="ECO:0007669"/>
    <property type="project" value="UniProtKB-UniRule"/>
</dbReference>
<dbReference type="EC" id="6.1.1.1" evidence="10"/>
<dbReference type="InterPro" id="IPR002307">
    <property type="entry name" value="Tyr-tRNA-ligase"/>
</dbReference>
<comment type="subunit">
    <text evidence="1 10">Homodimer.</text>
</comment>
<keyword evidence="7 10" id="KW-0648">Protein biosynthesis</keyword>
<evidence type="ECO:0000256" key="9">
    <source>
        <dbReference type="ARBA" id="ARBA00048248"/>
    </source>
</evidence>
<dbReference type="HOGENOM" id="CLU_024003_5_0_6"/>
<dbReference type="AlphaFoldDB" id="G3IZQ1"/>
<comment type="function">
    <text evidence="10">Catalyzes the attachment of tyrosine to tRNA(Tyr) in a two-step reaction: tyrosine is first activated by ATP to form Tyr-AMP and then transferred to the acceptor end of tRNA(Tyr).</text>
</comment>
<dbReference type="NCBIfam" id="TIGR00234">
    <property type="entry name" value="tyrS"/>
    <property type="match status" value="1"/>
</dbReference>
<evidence type="ECO:0000256" key="4">
    <source>
        <dbReference type="ARBA" id="ARBA00022741"/>
    </source>
</evidence>
<feature type="domain" description="RNA-binding S4" evidence="12">
    <location>
        <begin position="335"/>
        <end position="397"/>
    </location>
</feature>
<dbReference type="PROSITE" id="PS00178">
    <property type="entry name" value="AA_TRNA_LIGASE_I"/>
    <property type="match status" value="1"/>
</dbReference>